<dbReference type="PANTHER" id="PTHR43133:SF8">
    <property type="entry name" value="RNA POLYMERASE SIGMA FACTOR HI_1459-RELATED"/>
    <property type="match status" value="1"/>
</dbReference>
<evidence type="ECO:0000259" key="6">
    <source>
        <dbReference type="Pfam" id="PF04542"/>
    </source>
</evidence>
<dbReference type="GO" id="GO:0006352">
    <property type="term" value="P:DNA-templated transcription initiation"/>
    <property type="evidence" value="ECO:0007669"/>
    <property type="project" value="InterPro"/>
</dbReference>
<dbReference type="Gene3D" id="1.10.10.10">
    <property type="entry name" value="Winged helix-like DNA-binding domain superfamily/Winged helix DNA-binding domain"/>
    <property type="match status" value="1"/>
</dbReference>
<keyword evidence="3" id="KW-0731">Sigma factor</keyword>
<dbReference type="Gene3D" id="1.10.1740.10">
    <property type="match status" value="1"/>
</dbReference>
<proteinExistence type="inferred from homology"/>
<evidence type="ECO:0000256" key="4">
    <source>
        <dbReference type="ARBA" id="ARBA00023125"/>
    </source>
</evidence>
<dbReference type="GO" id="GO:0016987">
    <property type="term" value="F:sigma factor activity"/>
    <property type="evidence" value="ECO:0007669"/>
    <property type="project" value="UniProtKB-KW"/>
</dbReference>
<evidence type="ECO:0000313" key="9">
    <source>
        <dbReference type="Proteomes" id="UP000559010"/>
    </source>
</evidence>
<evidence type="ECO:0000256" key="5">
    <source>
        <dbReference type="ARBA" id="ARBA00023163"/>
    </source>
</evidence>
<protein>
    <submittedName>
        <fullName evidence="8">RNA polymerase sigma factor</fullName>
    </submittedName>
</protein>
<dbReference type="Pfam" id="PF08281">
    <property type="entry name" value="Sigma70_r4_2"/>
    <property type="match status" value="1"/>
</dbReference>
<dbReference type="NCBIfam" id="TIGR02937">
    <property type="entry name" value="sigma70-ECF"/>
    <property type="match status" value="1"/>
</dbReference>
<dbReference type="InterPro" id="IPR013324">
    <property type="entry name" value="RNA_pol_sigma_r3/r4-like"/>
</dbReference>
<dbReference type="InterPro" id="IPR039425">
    <property type="entry name" value="RNA_pol_sigma-70-like"/>
</dbReference>
<sequence length="189" mass="22560">MKLEDRSIEELYRIYNDTGHPEIISELLKKLRPLIFDKVSRYIKEKDLIEDITQEVLIKTFIHFKNFNGKSTFKTWVFSIVHNTSINHLKEKNKKLSFTINSKIIESVQDEVFENVDSKLELLKEHDLEEIIFELLNSLSPREKALFILRFRDQHPIKELITITGESESSIKMQIKRMKDKLTNLYKEY</sequence>
<dbReference type="SUPFAM" id="SSF88946">
    <property type="entry name" value="Sigma2 domain of RNA polymerase sigma factors"/>
    <property type="match status" value="1"/>
</dbReference>
<evidence type="ECO:0000259" key="7">
    <source>
        <dbReference type="Pfam" id="PF08281"/>
    </source>
</evidence>
<dbReference type="Pfam" id="PF04542">
    <property type="entry name" value="Sigma70_r2"/>
    <property type="match status" value="1"/>
</dbReference>
<dbReference type="InterPro" id="IPR013325">
    <property type="entry name" value="RNA_pol_sigma_r2"/>
</dbReference>
<organism evidence="8 9">
    <name type="scientific">Marinigracilibium pacificum</name>
    <dbReference type="NCBI Taxonomy" id="2729599"/>
    <lineage>
        <taxon>Bacteria</taxon>
        <taxon>Pseudomonadati</taxon>
        <taxon>Bacteroidota</taxon>
        <taxon>Cytophagia</taxon>
        <taxon>Cytophagales</taxon>
        <taxon>Flammeovirgaceae</taxon>
        <taxon>Marinigracilibium</taxon>
    </lineage>
</organism>
<keyword evidence="2" id="KW-0805">Transcription regulation</keyword>
<dbReference type="InterPro" id="IPR036388">
    <property type="entry name" value="WH-like_DNA-bd_sf"/>
</dbReference>
<dbReference type="EMBL" id="JABBNU010000002">
    <property type="protein sequence ID" value="NMM47457.1"/>
    <property type="molecule type" value="Genomic_DNA"/>
</dbReference>
<comment type="similarity">
    <text evidence="1">Belongs to the sigma-70 factor family. ECF subfamily.</text>
</comment>
<feature type="domain" description="RNA polymerase sigma factor 70 region 4 type 2" evidence="7">
    <location>
        <begin position="131"/>
        <end position="182"/>
    </location>
</feature>
<evidence type="ECO:0000313" key="8">
    <source>
        <dbReference type="EMBL" id="NMM47457.1"/>
    </source>
</evidence>
<evidence type="ECO:0000256" key="2">
    <source>
        <dbReference type="ARBA" id="ARBA00023015"/>
    </source>
</evidence>
<keyword evidence="9" id="KW-1185">Reference proteome</keyword>
<dbReference type="InterPro" id="IPR007627">
    <property type="entry name" value="RNA_pol_sigma70_r2"/>
</dbReference>
<dbReference type="GO" id="GO:0003677">
    <property type="term" value="F:DNA binding"/>
    <property type="evidence" value="ECO:0007669"/>
    <property type="project" value="UniProtKB-KW"/>
</dbReference>
<dbReference type="RefSeq" id="WP_169678080.1">
    <property type="nucleotide sequence ID" value="NZ_JABBNU010000002.1"/>
</dbReference>
<reference evidence="8 9" key="1">
    <citation type="submission" date="2020-04" db="EMBL/GenBank/DDBJ databases">
        <title>Flammeovirgaceae bacterium KN852 isolated from deep sea.</title>
        <authorList>
            <person name="Zhang D.-C."/>
        </authorList>
    </citation>
    <scope>NUCLEOTIDE SEQUENCE [LARGE SCALE GENOMIC DNA]</scope>
    <source>
        <strain evidence="8 9">KN852</strain>
    </source>
</reference>
<name>A0A848ISZ9_9BACT</name>
<keyword evidence="4" id="KW-0238">DNA-binding</keyword>
<keyword evidence="5" id="KW-0804">Transcription</keyword>
<accession>A0A848ISZ9</accession>
<dbReference type="SUPFAM" id="SSF88659">
    <property type="entry name" value="Sigma3 and sigma4 domains of RNA polymerase sigma factors"/>
    <property type="match status" value="1"/>
</dbReference>
<evidence type="ECO:0000256" key="1">
    <source>
        <dbReference type="ARBA" id="ARBA00010641"/>
    </source>
</evidence>
<feature type="domain" description="RNA polymerase sigma-70 region 2" evidence="6">
    <location>
        <begin position="28"/>
        <end position="93"/>
    </location>
</feature>
<comment type="caution">
    <text evidence="8">The sequence shown here is derived from an EMBL/GenBank/DDBJ whole genome shotgun (WGS) entry which is preliminary data.</text>
</comment>
<gene>
    <name evidence="8" type="ORF">HH304_03535</name>
</gene>
<dbReference type="AlphaFoldDB" id="A0A848ISZ9"/>
<evidence type="ECO:0000256" key="3">
    <source>
        <dbReference type="ARBA" id="ARBA00023082"/>
    </source>
</evidence>
<dbReference type="PANTHER" id="PTHR43133">
    <property type="entry name" value="RNA POLYMERASE ECF-TYPE SIGMA FACTO"/>
    <property type="match status" value="1"/>
</dbReference>
<dbReference type="Proteomes" id="UP000559010">
    <property type="component" value="Unassembled WGS sequence"/>
</dbReference>
<dbReference type="InterPro" id="IPR014284">
    <property type="entry name" value="RNA_pol_sigma-70_dom"/>
</dbReference>
<dbReference type="InterPro" id="IPR013249">
    <property type="entry name" value="RNA_pol_sigma70_r4_t2"/>
</dbReference>